<organism evidence="1 2">
    <name type="scientific">Pomacea canaliculata</name>
    <name type="common">Golden apple snail</name>
    <dbReference type="NCBI Taxonomy" id="400727"/>
    <lineage>
        <taxon>Eukaryota</taxon>
        <taxon>Metazoa</taxon>
        <taxon>Spiralia</taxon>
        <taxon>Lophotrochozoa</taxon>
        <taxon>Mollusca</taxon>
        <taxon>Gastropoda</taxon>
        <taxon>Caenogastropoda</taxon>
        <taxon>Architaenioglossa</taxon>
        <taxon>Ampullarioidea</taxon>
        <taxon>Ampullariidae</taxon>
        <taxon>Pomacea</taxon>
    </lineage>
</organism>
<name>A0A2T7NP47_POMCA</name>
<evidence type="ECO:0000313" key="2">
    <source>
        <dbReference type="Proteomes" id="UP000245119"/>
    </source>
</evidence>
<dbReference type="EMBL" id="PZQS01000010">
    <property type="protein sequence ID" value="PVD22926.1"/>
    <property type="molecule type" value="Genomic_DNA"/>
</dbReference>
<dbReference type="Proteomes" id="UP000245119">
    <property type="component" value="Linkage Group LG10"/>
</dbReference>
<sequence length="114" mass="12567">MAAGVTGRTAVSVRRAIGESAARKLYAPNRVNMEVAAYRPIAVNVSTVISLHFARHFGFLKSKPAEDIQPLSSNQAKRTFSVKLLLKVLTVFTPVMAARRTSHQDDYLWPIDIG</sequence>
<accession>A0A2T7NP47</accession>
<evidence type="ECO:0000313" key="1">
    <source>
        <dbReference type="EMBL" id="PVD22926.1"/>
    </source>
</evidence>
<proteinExistence type="predicted"/>
<dbReference type="AlphaFoldDB" id="A0A2T7NP47"/>
<gene>
    <name evidence="1" type="ORF">C0Q70_16186</name>
</gene>
<protein>
    <submittedName>
        <fullName evidence="1">Uncharacterized protein</fullName>
    </submittedName>
</protein>
<reference evidence="1 2" key="1">
    <citation type="submission" date="2018-04" db="EMBL/GenBank/DDBJ databases">
        <title>The genome of golden apple snail Pomacea canaliculata provides insight into stress tolerance and invasive adaptation.</title>
        <authorList>
            <person name="Liu C."/>
            <person name="Liu B."/>
            <person name="Ren Y."/>
            <person name="Zhang Y."/>
            <person name="Wang H."/>
            <person name="Li S."/>
            <person name="Jiang F."/>
            <person name="Yin L."/>
            <person name="Zhang G."/>
            <person name="Qian W."/>
            <person name="Fan W."/>
        </authorList>
    </citation>
    <scope>NUCLEOTIDE SEQUENCE [LARGE SCALE GENOMIC DNA]</scope>
    <source>
        <strain evidence="1">SZHN2017</strain>
        <tissue evidence="1">Muscle</tissue>
    </source>
</reference>
<keyword evidence="2" id="KW-1185">Reference proteome</keyword>
<comment type="caution">
    <text evidence="1">The sequence shown here is derived from an EMBL/GenBank/DDBJ whole genome shotgun (WGS) entry which is preliminary data.</text>
</comment>